<keyword evidence="5" id="KW-0493">Microtubule</keyword>
<evidence type="ECO:0000313" key="14">
    <source>
        <dbReference type="EMBL" id="CAE0497987.1"/>
    </source>
</evidence>
<evidence type="ECO:0000256" key="8">
    <source>
        <dbReference type="ARBA" id="ARBA00023069"/>
    </source>
</evidence>
<feature type="domain" description="ATP-grasp" evidence="13">
    <location>
        <begin position="90"/>
        <end position="346"/>
    </location>
</feature>
<evidence type="ECO:0000256" key="2">
    <source>
        <dbReference type="ARBA" id="ARBA00006118"/>
    </source>
</evidence>
<dbReference type="PROSITE" id="PS50975">
    <property type="entry name" value="ATP_GRASP"/>
    <property type="match status" value="1"/>
</dbReference>
<evidence type="ECO:0000256" key="6">
    <source>
        <dbReference type="ARBA" id="ARBA00022741"/>
    </source>
</evidence>
<evidence type="ECO:0000256" key="11">
    <source>
        <dbReference type="PROSITE-ProRule" id="PRU00409"/>
    </source>
</evidence>
<dbReference type="AlphaFoldDB" id="A0A7S3QZD7"/>
<keyword evidence="6 11" id="KW-0547">Nucleotide-binding</keyword>
<sequence length="445" mass="50528">MAAIRWKSDIDKFVVVANLERRGWEKEEDDDDWDIYWASVPGVKQIFGNGGRLHEGQLVNHFPNHFELTRKDLMVKNVKRYQKQVKREGGSLAAQESADIIPATFVLPQDYALFVEEFRRQPAATWIMKPSSKSQGKGIFLINKLSQVKKWSSCNSLPPALRHSQDSYVVSRYIDNPLLIGGKKFDLRLYVVVTSYRPLTAYLSNLGFGRFCSEKYTTEEAELDNDYVHLTNVSIQRNCEEYNSRHGHKWTLDSLRLYMEATHGVEASDKLFQDIEACVVKSLRAVCNIMINDKHCFELYGYDMLIDDNLKPWLVEVNASPSLAATSPSDRLLKFKVISDTLNLVTPYDWLASTHLESMPKDLLNANWLSRRGRPQRMGSFHLIHDEQAELDAIRCQQRSSSIRETGENGGGSTGGAWYAAGANNGRGARRPLSAQRPRSAHPVA</sequence>
<keyword evidence="7 11" id="KW-0067">ATP-binding</keyword>
<proteinExistence type="inferred from homology"/>
<dbReference type="InterPro" id="IPR011761">
    <property type="entry name" value="ATP-grasp"/>
</dbReference>
<dbReference type="Pfam" id="PF03133">
    <property type="entry name" value="TTL"/>
    <property type="match status" value="1"/>
</dbReference>
<name>A0A7S3QZD7_DUNTE</name>
<feature type="region of interest" description="Disordered" evidence="12">
    <location>
        <begin position="399"/>
        <end position="445"/>
    </location>
</feature>
<evidence type="ECO:0000256" key="4">
    <source>
        <dbReference type="ARBA" id="ARBA00022598"/>
    </source>
</evidence>
<dbReference type="GO" id="GO:0070740">
    <property type="term" value="F:tubulin-glutamic acid ligase activity"/>
    <property type="evidence" value="ECO:0007669"/>
    <property type="project" value="TreeGrafter"/>
</dbReference>
<keyword evidence="8" id="KW-0969">Cilium</keyword>
<evidence type="ECO:0000256" key="12">
    <source>
        <dbReference type="SAM" id="MobiDB-lite"/>
    </source>
</evidence>
<dbReference type="GO" id="GO:0015631">
    <property type="term" value="F:tubulin binding"/>
    <property type="evidence" value="ECO:0007669"/>
    <property type="project" value="TreeGrafter"/>
</dbReference>
<comment type="subcellular location">
    <subcellularLocation>
        <location evidence="1">Cytoplasm</location>
        <location evidence="1">Cytoskeleton</location>
        <location evidence="1">Cilium basal body</location>
    </subcellularLocation>
</comment>
<evidence type="ECO:0000256" key="10">
    <source>
        <dbReference type="ARBA" id="ARBA00023273"/>
    </source>
</evidence>
<keyword evidence="4" id="KW-0436">Ligase</keyword>
<dbReference type="GO" id="GO:0005874">
    <property type="term" value="C:microtubule"/>
    <property type="evidence" value="ECO:0007669"/>
    <property type="project" value="UniProtKB-KW"/>
</dbReference>
<evidence type="ECO:0000256" key="5">
    <source>
        <dbReference type="ARBA" id="ARBA00022701"/>
    </source>
</evidence>
<keyword evidence="9" id="KW-0206">Cytoskeleton</keyword>
<organism evidence="14">
    <name type="scientific">Dunaliella tertiolecta</name>
    <name type="common">Green alga</name>
    <dbReference type="NCBI Taxonomy" id="3047"/>
    <lineage>
        <taxon>Eukaryota</taxon>
        <taxon>Viridiplantae</taxon>
        <taxon>Chlorophyta</taxon>
        <taxon>core chlorophytes</taxon>
        <taxon>Chlorophyceae</taxon>
        <taxon>CS clade</taxon>
        <taxon>Chlamydomonadales</taxon>
        <taxon>Dunaliellaceae</taxon>
        <taxon>Dunaliella</taxon>
    </lineage>
</organism>
<gene>
    <name evidence="14" type="ORF">DTER00134_LOCUS13060</name>
</gene>
<keyword evidence="10" id="KW-0966">Cell projection</keyword>
<dbReference type="PANTHER" id="PTHR12241">
    <property type="entry name" value="TUBULIN POLYGLUTAMYLASE"/>
    <property type="match status" value="1"/>
</dbReference>
<feature type="compositionally biased region" description="Low complexity" evidence="12">
    <location>
        <begin position="416"/>
        <end position="427"/>
    </location>
</feature>
<evidence type="ECO:0000256" key="7">
    <source>
        <dbReference type="ARBA" id="ARBA00022840"/>
    </source>
</evidence>
<dbReference type="SUPFAM" id="SSF56059">
    <property type="entry name" value="Glutathione synthetase ATP-binding domain-like"/>
    <property type="match status" value="1"/>
</dbReference>
<evidence type="ECO:0000256" key="1">
    <source>
        <dbReference type="ARBA" id="ARBA00004120"/>
    </source>
</evidence>
<dbReference type="GO" id="GO:0005524">
    <property type="term" value="F:ATP binding"/>
    <property type="evidence" value="ECO:0007669"/>
    <property type="project" value="UniProtKB-UniRule"/>
</dbReference>
<dbReference type="Gene3D" id="3.30.470.20">
    <property type="entry name" value="ATP-grasp fold, B domain"/>
    <property type="match status" value="1"/>
</dbReference>
<comment type="similarity">
    <text evidence="2">Belongs to the tubulin polyglutamylase family.</text>
</comment>
<dbReference type="PANTHER" id="PTHR12241:SF31">
    <property type="entry name" value="POLYGLUTAMYLASE COMPLEX SUBUNIT TTLL1"/>
    <property type="match status" value="1"/>
</dbReference>
<dbReference type="EMBL" id="HBIP01021848">
    <property type="protein sequence ID" value="CAE0497987.1"/>
    <property type="molecule type" value="Transcribed_RNA"/>
</dbReference>
<evidence type="ECO:0000259" key="13">
    <source>
        <dbReference type="PROSITE" id="PS50975"/>
    </source>
</evidence>
<dbReference type="GO" id="GO:0000226">
    <property type="term" value="P:microtubule cytoskeleton organization"/>
    <property type="evidence" value="ECO:0007669"/>
    <property type="project" value="TreeGrafter"/>
</dbReference>
<accession>A0A7S3QZD7</accession>
<dbReference type="GO" id="GO:0036064">
    <property type="term" value="C:ciliary basal body"/>
    <property type="evidence" value="ECO:0007669"/>
    <property type="project" value="TreeGrafter"/>
</dbReference>
<evidence type="ECO:0000256" key="3">
    <source>
        <dbReference type="ARBA" id="ARBA00022490"/>
    </source>
</evidence>
<dbReference type="InterPro" id="IPR004344">
    <property type="entry name" value="TTL/TTLL_fam"/>
</dbReference>
<dbReference type="GO" id="GO:0046872">
    <property type="term" value="F:metal ion binding"/>
    <property type="evidence" value="ECO:0007669"/>
    <property type="project" value="InterPro"/>
</dbReference>
<evidence type="ECO:0000256" key="9">
    <source>
        <dbReference type="ARBA" id="ARBA00023212"/>
    </source>
</evidence>
<reference evidence="14" key="1">
    <citation type="submission" date="2021-01" db="EMBL/GenBank/DDBJ databases">
        <authorList>
            <person name="Corre E."/>
            <person name="Pelletier E."/>
            <person name="Niang G."/>
            <person name="Scheremetjew M."/>
            <person name="Finn R."/>
            <person name="Kale V."/>
            <person name="Holt S."/>
            <person name="Cochrane G."/>
            <person name="Meng A."/>
            <person name="Brown T."/>
            <person name="Cohen L."/>
        </authorList>
    </citation>
    <scope>NUCLEOTIDE SEQUENCE</scope>
    <source>
        <strain evidence="14">CCMP1320</strain>
    </source>
</reference>
<dbReference type="PROSITE" id="PS51221">
    <property type="entry name" value="TTL"/>
    <property type="match status" value="1"/>
</dbReference>
<protein>
    <recommendedName>
        <fullName evidence="13">ATP-grasp domain-containing protein</fullName>
    </recommendedName>
</protein>
<keyword evidence="3" id="KW-0963">Cytoplasm</keyword>